<reference evidence="8" key="1">
    <citation type="submission" date="2015-06" db="EMBL/GenBank/DDBJ databases">
        <authorList>
            <person name="Radhakrishnan Rajesh"/>
            <person name="Underwood Anthony"/>
            <person name="Al-Shahib Ali"/>
        </authorList>
    </citation>
    <scope>NUCLEOTIDE SEQUENCE [LARGE SCALE GENOMIC DNA]</scope>
    <source>
        <strain evidence="8">P19_London_7_VIM_2_05_10</strain>
    </source>
</reference>
<dbReference type="PANTHER" id="PTHR32071:SF81">
    <property type="entry name" value="PROPIONATE CATABOLISM OPERON REGULATORY PROTEIN"/>
    <property type="match status" value="1"/>
</dbReference>
<dbReference type="Pfam" id="PF00158">
    <property type="entry name" value="Sigma54_activat"/>
    <property type="match status" value="1"/>
</dbReference>
<dbReference type="PROSITE" id="PS50112">
    <property type="entry name" value="PAS"/>
    <property type="match status" value="1"/>
</dbReference>
<proteinExistence type="predicted"/>
<keyword evidence="4" id="KW-0804">Transcription</keyword>
<dbReference type="GO" id="GO:0006355">
    <property type="term" value="P:regulation of DNA-templated transcription"/>
    <property type="evidence" value="ECO:0007669"/>
    <property type="project" value="InterPro"/>
</dbReference>
<dbReference type="InterPro" id="IPR025662">
    <property type="entry name" value="Sigma_54_int_dom_ATP-bd_1"/>
</dbReference>
<evidence type="ECO:0000256" key="2">
    <source>
        <dbReference type="ARBA" id="ARBA00022840"/>
    </source>
</evidence>
<dbReference type="InterPro" id="IPR002078">
    <property type="entry name" value="Sigma_54_int"/>
</dbReference>
<dbReference type="CDD" id="cd00009">
    <property type="entry name" value="AAA"/>
    <property type="match status" value="1"/>
</dbReference>
<dbReference type="Gene3D" id="1.10.10.60">
    <property type="entry name" value="Homeodomain-like"/>
    <property type="match status" value="1"/>
</dbReference>
<dbReference type="InterPro" id="IPR025944">
    <property type="entry name" value="Sigma_54_int_dom_CS"/>
</dbReference>
<feature type="domain" description="PAS" evidence="6">
    <location>
        <begin position="203"/>
        <end position="256"/>
    </location>
</feature>
<evidence type="ECO:0000256" key="4">
    <source>
        <dbReference type="ARBA" id="ARBA00023163"/>
    </source>
</evidence>
<dbReference type="PROSITE" id="PS00675">
    <property type="entry name" value="SIGMA54_INTERACT_1"/>
    <property type="match status" value="1"/>
</dbReference>
<evidence type="ECO:0000256" key="3">
    <source>
        <dbReference type="ARBA" id="ARBA00023015"/>
    </source>
</evidence>
<keyword evidence="3" id="KW-0805">Transcription regulation</keyword>
<dbReference type="Gene3D" id="3.40.50.300">
    <property type="entry name" value="P-loop containing nucleotide triphosphate hydrolases"/>
    <property type="match status" value="1"/>
</dbReference>
<protein>
    <submittedName>
        <fullName evidence="7">Propionate catabolism operon regulatory protein</fullName>
    </submittedName>
</protein>
<dbReference type="NCBIfam" id="TIGR00229">
    <property type="entry name" value="sensory_box"/>
    <property type="match status" value="1"/>
</dbReference>
<dbReference type="PROSITE" id="PS00688">
    <property type="entry name" value="SIGMA54_INTERACT_3"/>
    <property type="match status" value="1"/>
</dbReference>
<dbReference type="InterPro" id="IPR058031">
    <property type="entry name" value="AAA_lid_NorR"/>
</dbReference>
<comment type="caution">
    <text evidence="7">The sequence shown here is derived from an EMBL/GenBank/DDBJ whole genome shotgun (WGS) entry which is preliminary data.</text>
</comment>
<dbReference type="Pfam" id="PF06506">
    <property type="entry name" value="PrpR_N"/>
    <property type="match status" value="1"/>
</dbReference>
<dbReference type="Pfam" id="PF02954">
    <property type="entry name" value="HTH_8"/>
    <property type="match status" value="1"/>
</dbReference>
<keyword evidence="2" id="KW-0067">ATP-binding</keyword>
<dbReference type="InterPro" id="IPR027417">
    <property type="entry name" value="P-loop_NTPase"/>
</dbReference>
<dbReference type="GO" id="GO:0005524">
    <property type="term" value="F:ATP binding"/>
    <property type="evidence" value="ECO:0007669"/>
    <property type="project" value="UniProtKB-KW"/>
</dbReference>
<name>A0A9P1RD75_PSEAI</name>
<dbReference type="Gene3D" id="3.40.50.2300">
    <property type="match status" value="1"/>
</dbReference>
<dbReference type="InterPro" id="IPR003593">
    <property type="entry name" value="AAA+_ATPase"/>
</dbReference>
<dbReference type="SMART" id="SM00091">
    <property type="entry name" value="PAS"/>
    <property type="match status" value="1"/>
</dbReference>
<dbReference type="Gene3D" id="3.30.450.20">
    <property type="entry name" value="PAS domain"/>
    <property type="match status" value="1"/>
</dbReference>
<dbReference type="PROSITE" id="PS50045">
    <property type="entry name" value="SIGMA54_INTERACT_4"/>
    <property type="match status" value="1"/>
</dbReference>
<evidence type="ECO:0000313" key="8">
    <source>
        <dbReference type="Proteomes" id="UP000045039"/>
    </source>
</evidence>
<dbReference type="SUPFAM" id="SSF55785">
    <property type="entry name" value="PYP-like sensor domain (PAS domain)"/>
    <property type="match status" value="1"/>
</dbReference>
<dbReference type="Gene3D" id="1.10.8.60">
    <property type="match status" value="1"/>
</dbReference>
<dbReference type="InterPro" id="IPR010524">
    <property type="entry name" value="Sig_transdc_resp-reg_PrpR_N"/>
</dbReference>
<dbReference type="FunFam" id="3.40.50.300:FF:000006">
    <property type="entry name" value="DNA-binding transcriptional regulator NtrC"/>
    <property type="match status" value="1"/>
</dbReference>
<dbReference type="Gene3D" id="3.40.50.10660">
    <property type="entry name" value="PrpR receptor domain-like"/>
    <property type="match status" value="1"/>
</dbReference>
<gene>
    <name evidence="7" type="primary">prpR_2</name>
    <name evidence="7" type="ORF">PAERUG_P19_London_7_VIM_2_05_10_05971</name>
</gene>
<dbReference type="SUPFAM" id="SSF46689">
    <property type="entry name" value="Homeodomain-like"/>
    <property type="match status" value="1"/>
</dbReference>
<dbReference type="InterPro" id="IPR009057">
    <property type="entry name" value="Homeodomain-like_sf"/>
</dbReference>
<feature type="domain" description="Sigma-54 factor interaction" evidence="5">
    <location>
        <begin position="333"/>
        <end position="564"/>
    </location>
</feature>
<dbReference type="SMART" id="SM00382">
    <property type="entry name" value="AAA"/>
    <property type="match status" value="1"/>
</dbReference>
<dbReference type="GO" id="GO:0000156">
    <property type="term" value="F:phosphorelay response regulator activity"/>
    <property type="evidence" value="ECO:0007669"/>
    <property type="project" value="InterPro"/>
</dbReference>
<evidence type="ECO:0000259" key="5">
    <source>
        <dbReference type="PROSITE" id="PS50045"/>
    </source>
</evidence>
<dbReference type="Proteomes" id="UP000045039">
    <property type="component" value="Unassembled WGS sequence"/>
</dbReference>
<dbReference type="InterPro" id="IPR002197">
    <property type="entry name" value="HTH_Fis"/>
</dbReference>
<evidence type="ECO:0000256" key="1">
    <source>
        <dbReference type="ARBA" id="ARBA00022741"/>
    </source>
</evidence>
<dbReference type="PANTHER" id="PTHR32071">
    <property type="entry name" value="TRANSCRIPTIONAL REGULATORY PROTEIN"/>
    <property type="match status" value="1"/>
</dbReference>
<dbReference type="Pfam" id="PF00989">
    <property type="entry name" value="PAS"/>
    <property type="match status" value="1"/>
</dbReference>
<dbReference type="InterPro" id="IPR035965">
    <property type="entry name" value="PAS-like_dom_sf"/>
</dbReference>
<dbReference type="Pfam" id="PF25601">
    <property type="entry name" value="AAA_lid_14"/>
    <property type="match status" value="1"/>
</dbReference>
<keyword evidence="1" id="KW-0547">Nucleotide-binding</keyword>
<dbReference type="GO" id="GO:0043565">
    <property type="term" value="F:sequence-specific DNA binding"/>
    <property type="evidence" value="ECO:0007669"/>
    <property type="project" value="InterPro"/>
</dbReference>
<accession>A0A9P1RD75</accession>
<dbReference type="CDD" id="cd00130">
    <property type="entry name" value="PAS"/>
    <property type="match status" value="1"/>
</dbReference>
<dbReference type="InterPro" id="IPR000014">
    <property type="entry name" value="PAS"/>
</dbReference>
<dbReference type="RefSeq" id="WP_015648778.1">
    <property type="nucleotide sequence ID" value="NZ_CAADLZ010000082.1"/>
</dbReference>
<dbReference type="PRINTS" id="PR01590">
    <property type="entry name" value="HTHFIS"/>
</dbReference>
<dbReference type="AlphaFoldDB" id="A0A9P1RD75"/>
<dbReference type="SUPFAM" id="SSF52540">
    <property type="entry name" value="P-loop containing nucleoside triphosphate hydrolases"/>
    <property type="match status" value="1"/>
</dbReference>
<evidence type="ECO:0000259" key="6">
    <source>
        <dbReference type="PROSITE" id="PS50112"/>
    </source>
</evidence>
<sequence length="651" mass="71782">MRPPLSQVVVLVSHLQRPRQRSRLASLVAGLAAGYPDVHIEVLDTSVSEALQTARDLEQRGKADVFVCAGATAAYLRRHLARPVLTMRVGGGDLLRALEQAREHSSHVALLSYNRIDRDLQAMRTLFTVQVHQVAYTTLEEARQAVLEVARLGCRSIIGSSTVVELAEQAGLHGVLSLSEDTARKALEEAMGVLDSQRLEIAKRRHLDAVLQHIPSGVAAVDNQGVVQSLNPALAQLLELPVSSALGRPLQQLCPELDLQQALEDGGGGEENRVIRLGSHAVVSNLLPILENGERTGLVLTCQDITAVQRADQRIRSTRRPGAFTARYRLEQLNGASKANREMLQLAKRFAASHSTILITGESGTGKELLAQGIHNESPRRHGPFVAINCAAFPESLLESELFGYEEGAFSGSRKGGKPGLFEAAHRGTLFLDEIGDMPVSLQTRLLRVLQEREVLRLGGTEPISIDVRIVAATHKDLGAAMKDREFRTDLYYRLNILRLQTTPLRERPEDIPLICQGISQRLLVQGQPPGAAGITTLLLPYLVRHSWPGNVRELENVIERAMLSASEIFHEHGVDEHYLARVLPELFEGQPQPRSRKEPSRTKDLHAIGKTAQLRYIQETLDSCQGSLDEAARRLGISRTTLWRRLRSAR</sequence>
<dbReference type="InterPro" id="IPR013767">
    <property type="entry name" value="PAS_fold"/>
</dbReference>
<evidence type="ECO:0000313" key="7">
    <source>
        <dbReference type="EMBL" id="CRP90857.1"/>
    </source>
</evidence>
<dbReference type="SUPFAM" id="SSF159800">
    <property type="entry name" value="PrpR receptor domain-like"/>
    <property type="match status" value="1"/>
</dbReference>
<dbReference type="EMBL" id="CVVU01000252">
    <property type="protein sequence ID" value="CRP90857.1"/>
    <property type="molecule type" value="Genomic_DNA"/>
</dbReference>
<organism evidence="7 8">
    <name type="scientific">Pseudomonas aeruginosa</name>
    <dbReference type="NCBI Taxonomy" id="287"/>
    <lineage>
        <taxon>Bacteria</taxon>
        <taxon>Pseudomonadati</taxon>
        <taxon>Pseudomonadota</taxon>
        <taxon>Gammaproteobacteria</taxon>
        <taxon>Pseudomonadales</taxon>
        <taxon>Pseudomonadaceae</taxon>
        <taxon>Pseudomonas</taxon>
    </lineage>
</organism>